<dbReference type="OrthoDB" id="5392974at2759"/>
<keyword evidence="1" id="KW-1185">Reference proteome</keyword>
<proteinExistence type="predicted"/>
<sequence length="133" mass="14526">MAKKDSGIEEGDLRSPAATGHLAIFHYQVMTAKLEEETKEMAGKLQGLTENTASDGAIISVITVVSGVCLPGSFMAKWVHFPWHVAATGMDPRDAKELVDEVISNAEQTASLGNFTYSFWKHSGLMKIWTKPE</sequence>
<dbReference type="KEGG" id="pgri:PgNI_10902"/>
<dbReference type="GeneID" id="41965781"/>
<reference evidence="2" key="2">
    <citation type="submission" date="2019-10" db="EMBL/GenBank/DDBJ databases">
        <authorList>
            <consortium name="NCBI Genome Project"/>
        </authorList>
    </citation>
    <scope>NUCLEOTIDE SEQUENCE</scope>
    <source>
        <strain evidence="2">NI907</strain>
    </source>
</reference>
<dbReference type="Proteomes" id="UP000515153">
    <property type="component" value="Chromosome VII"/>
</dbReference>
<dbReference type="AlphaFoldDB" id="A0A6P8AY82"/>
<organism evidence="1 2">
    <name type="scientific">Pyricularia grisea</name>
    <name type="common">Crabgrass-specific blast fungus</name>
    <name type="synonym">Magnaporthe grisea</name>
    <dbReference type="NCBI Taxonomy" id="148305"/>
    <lineage>
        <taxon>Eukaryota</taxon>
        <taxon>Fungi</taxon>
        <taxon>Dikarya</taxon>
        <taxon>Ascomycota</taxon>
        <taxon>Pezizomycotina</taxon>
        <taxon>Sordariomycetes</taxon>
        <taxon>Sordariomycetidae</taxon>
        <taxon>Magnaporthales</taxon>
        <taxon>Pyriculariaceae</taxon>
        <taxon>Pyricularia</taxon>
    </lineage>
</organism>
<reference evidence="2" key="3">
    <citation type="submission" date="2025-08" db="UniProtKB">
        <authorList>
            <consortium name="RefSeq"/>
        </authorList>
    </citation>
    <scope>IDENTIFICATION</scope>
    <source>
        <strain evidence="2">NI907</strain>
    </source>
</reference>
<protein>
    <submittedName>
        <fullName evidence="2">Uncharacterized protein</fullName>
    </submittedName>
</protein>
<evidence type="ECO:0000313" key="2">
    <source>
        <dbReference type="RefSeq" id="XP_030979870.1"/>
    </source>
</evidence>
<evidence type="ECO:0000313" key="1">
    <source>
        <dbReference type="Proteomes" id="UP000515153"/>
    </source>
</evidence>
<accession>A0A6P8AY82</accession>
<gene>
    <name evidence="2" type="ORF">PgNI_10902</name>
</gene>
<name>A0A6P8AY82_PYRGI</name>
<reference evidence="1 2" key="1">
    <citation type="journal article" date="2019" name="Mol. Biol. Evol.">
        <title>Blast fungal genomes show frequent chromosomal changes, gene gains and losses, and effector gene turnover.</title>
        <authorList>
            <person name="Gomez Luciano L.B."/>
            <person name="Jason Tsai I."/>
            <person name="Chuma I."/>
            <person name="Tosa Y."/>
            <person name="Chen Y.H."/>
            <person name="Li J.Y."/>
            <person name="Li M.Y."/>
            <person name="Jade Lu M.Y."/>
            <person name="Nakayashiki H."/>
            <person name="Li W.H."/>
        </authorList>
    </citation>
    <scope>NUCLEOTIDE SEQUENCE [LARGE SCALE GENOMIC DNA]</scope>
    <source>
        <strain evidence="1 2">NI907</strain>
    </source>
</reference>
<dbReference type="RefSeq" id="XP_030979870.1">
    <property type="nucleotide sequence ID" value="XM_031130876.1"/>
</dbReference>